<dbReference type="GO" id="GO:0102009">
    <property type="term" value="F:proline dipeptidase activity"/>
    <property type="evidence" value="ECO:0007669"/>
    <property type="project" value="UniProtKB-EC"/>
</dbReference>
<evidence type="ECO:0000256" key="1">
    <source>
        <dbReference type="ARBA" id="ARBA00001936"/>
    </source>
</evidence>
<evidence type="ECO:0000256" key="9">
    <source>
        <dbReference type="ARBA" id="ARBA00043990"/>
    </source>
</evidence>
<dbReference type="GO" id="GO:0070006">
    <property type="term" value="F:metalloaminopeptidase activity"/>
    <property type="evidence" value="ECO:0007669"/>
    <property type="project" value="InterPro"/>
</dbReference>
<evidence type="ECO:0000259" key="16">
    <source>
        <dbReference type="SMART" id="SM01011"/>
    </source>
</evidence>
<evidence type="ECO:0000256" key="3">
    <source>
        <dbReference type="ARBA" id="ARBA00022670"/>
    </source>
</evidence>
<reference evidence="17 18" key="1">
    <citation type="submission" date="2023-10" db="EMBL/GenBank/DDBJ databases">
        <authorList>
            <person name="Maclean D."/>
            <person name="Macfadyen A."/>
        </authorList>
    </citation>
    <scope>NUCLEOTIDE SEQUENCE [LARGE SCALE GENOMIC DNA]</scope>
</reference>
<comment type="catalytic activity">
    <reaction evidence="15">
        <text>Xaa-L-Pro dipeptide + H2O = an L-alpha-amino acid + L-proline</text>
        <dbReference type="Rhea" id="RHEA:76407"/>
        <dbReference type="ChEBI" id="CHEBI:15377"/>
        <dbReference type="ChEBI" id="CHEBI:59869"/>
        <dbReference type="ChEBI" id="CHEBI:60039"/>
        <dbReference type="ChEBI" id="CHEBI:195196"/>
        <dbReference type="EC" id="3.4.13.9"/>
    </reaction>
</comment>
<comment type="subunit">
    <text evidence="2">Homodimer.</text>
</comment>
<keyword evidence="3" id="KW-0645">Protease</keyword>
<dbReference type="InterPro" id="IPR036005">
    <property type="entry name" value="Creatinase/aminopeptidase-like"/>
</dbReference>
<evidence type="ECO:0000256" key="4">
    <source>
        <dbReference type="ARBA" id="ARBA00022723"/>
    </source>
</evidence>
<dbReference type="GO" id="GO:0006508">
    <property type="term" value="P:proteolysis"/>
    <property type="evidence" value="ECO:0007669"/>
    <property type="project" value="UniProtKB-KW"/>
</dbReference>
<dbReference type="EC" id="3.4.13.9" evidence="10"/>
<dbReference type="CDD" id="cd01087">
    <property type="entry name" value="Prolidase"/>
    <property type="match status" value="1"/>
</dbReference>
<proteinExistence type="inferred from homology"/>
<organism evidence="17 18">
    <name type="scientific">Coccomyxa viridis</name>
    <dbReference type="NCBI Taxonomy" id="1274662"/>
    <lineage>
        <taxon>Eukaryota</taxon>
        <taxon>Viridiplantae</taxon>
        <taxon>Chlorophyta</taxon>
        <taxon>core chlorophytes</taxon>
        <taxon>Trebouxiophyceae</taxon>
        <taxon>Trebouxiophyceae incertae sedis</taxon>
        <taxon>Coccomyxaceae</taxon>
        <taxon>Coccomyxa</taxon>
    </lineage>
</organism>
<dbReference type="SUPFAM" id="SSF53092">
    <property type="entry name" value="Creatinase/prolidase N-terminal domain"/>
    <property type="match status" value="1"/>
</dbReference>
<evidence type="ECO:0000256" key="5">
    <source>
        <dbReference type="ARBA" id="ARBA00022801"/>
    </source>
</evidence>
<evidence type="ECO:0000256" key="14">
    <source>
        <dbReference type="ARBA" id="ARBA00044351"/>
    </source>
</evidence>
<evidence type="ECO:0000256" key="7">
    <source>
        <dbReference type="ARBA" id="ARBA00023049"/>
    </source>
</evidence>
<keyword evidence="8" id="KW-0464">Manganese</keyword>
<keyword evidence="7" id="KW-0482">Metalloprotease</keyword>
<sequence>MASSSGAMQTDVFQMGPGTLSISRADLHRPIQAKVRERCRKLLPEAQHGVMLLKGGGPFNLYSTDMEGIFRQESYFHYLFGVEDEDFYGALDLRDGRTMLFMPRLTEAYAVWMGEIKGPKFYQQLYSVDAVHYADELASVLKSLRPPALHMLHGKNTDSGTTTEEASFKGIEDFSIERDTAFAALTESRVIKTPEELRIMQYANDIASAAHVEVMRKCRPQRMEYHMESTFLGSCYAEGGCRHAPYTPICASGPNCAVLHYGHAGAPNNREIQNGDMMLQDMGCEYYSYDSDITCSFPACGRFTEDQKMVYNAVLDAHISVIAAMEPGVSWPDMHMLAERCILSGLKAAGVVTGDIEEMLEKRIGALFMPHGLGHMLGIDTHDVGGYGPGLPERIDKPGLRSLRTARVLEPGMVITVEPGCYFNPCLLQPALKNAEQAPFLVKERVLSLMDFGGVRLEDDVIVTETGSQSMTNVPRSVRDVEAVMAGAPWPRD</sequence>
<dbReference type="Gene3D" id="3.90.230.10">
    <property type="entry name" value="Creatinase/methionine aminopeptidase superfamily"/>
    <property type="match status" value="1"/>
</dbReference>
<dbReference type="InterPro" id="IPR029149">
    <property type="entry name" value="Creatin/AminoP/Spt16_N"/>
</dbReference>
<comment type="caution">
    <text evidence="17">The sequence shown here is derived from an EMBL/GenBank/DDBJ whole genome shotgun (WGS) entry which is preliminary data.</text>
</comment>
<gene>
    <name evidence="17" type="ORF">CVIRNUC_001285</name>
</gene>
<evidence type="ECO:0000256" key="11">
    <source>
        <dbReference type="ARBA" id="ARBA00044141"/>
    </source>
</evidence>
<dbReference type="SUPFAM" id="SSF55920">
    <property type="entry name" value="Creatinase/aminopeptidase"/>
    <property type="match status" value="1"/>
</dbReference>
<keyword evidence="18" id="KW-1185">Reference proteome</keyword>
<keyword evidence="4" id="KW-0479">Metal-binding</keyword>
<keyword evidence="5" id="KW-0378">Hydrolase</keyword>
<evidence type="ECO:0000256" key="12">
    <source>
        <dbReference type="ARBA" id="ARBA00044252"/>
    </source>
</evidence>
<evidence type="ECO:0000256" key="13">
    <source>
        <dbReference type="ARBA" id="ARBA00044284"/>
    </source>
</evidence>
<evidence type="ECO:0000256" key="15">
    <source>
        <dbReference type="ARBA" id="ARBA00048994"/>
    </source>
</evidence>
<dbReference type="Pfam" id="PF00557">
    <property type="entry name" value="Peptidase_M24"/>
    <property type="match status" value="1"/>
</dbReference>
<dbReference type="EMBL" id="CAUYUE010000002">
    <property type="protein sequence ID" value="CAK0740891.1"/>
    <property type="molecule type" value="Genomic_DNA"/>
</dbReference>
<evidence type="ECO:0000313" key="18">
    <source>
        <dbReference type="Proteomes" id="UP001314263"/>
    </source>
</evidence>
<comment type="similarity">
    <text evidence="9">Belongs to the peptidase M24B family. Eukaryotic-type prolidase subfamily.</text>
</comment>
<dbReference type="SMART" id="SM01011">
    <property type="entry name" value="AMP_N"/>
    <property type="match status" value="1"/>
</dbReference>
<dbReference type="Proteomes" id="UP001314263">
    <property type="component" value="Unassembled WGS sequence"/>
</dbReference>
<protein>
    <recommendedName>
        <fullName evidence="11">Xaa-Pro dipeptidase</fullName>
        <ecNumber evidence="10">3.4.13.9</ecNumber>
    </recommendedName>
    <alternativeName>
        <fullName evidence="14">Imidodipeptidase</fullName>
    </alternativeName>
    <alternativeName>
        <fullName evidence="12">Peptidase D</fullName>
    </alternativeName>
    <alternativeName>
        <fullName evidence="13">Proline dipeptidase</fullName>
    </alternativeName>
</protein>
<dbReference type="InterPro" id="IPR007865">
    <property type="entry name" value="Aminopep_P_N"/>
</dbReference>
<name>A0AAV1HU06_9CHLO</name>
<keyword evidence="6" id="KW-0224">Dipeptidase</keyword>
<dbReference type="Pfam" id="PF05195">
    <property type="entry name" value="AMP_N"/>
    <property type="match status" value="1"/>
</dbReference>
<dbReference type="PANTHER" id="PTHR48480">
    <property type="match status" value="1"/>
</dbReference>
<dbReference type="Gene3D" id="3.40.350.10">
    <property type="entry name" value="Creatinase/prolidase N-terminal domain"/>
    <property type="match status" value="1"/>
</dbReference>
<dbReference type="InterPro" id="IPR052433">
    <property type="entry name" value="X-Pro_dipept-like"/>
</dbReference>
<comment type="cofactor">
    <cofactor evidence="1">
        <name>Mn(2+)</name>
        <dbReference type="ChEBI" id="CHEBI:29035"/>
    </cofactor>
</comment>
<dbReference type="AlphaFoldDB" id="A0AAV1HU06"/>
<accession>A0AAV1HU06</accession>
<evidence type="ECO:0000256" key="6">
    <source>
        <dbReference type="ARBA" id="ARBA00022997"/>
    </source>
</evidence>
<dbReference type="GO" id="GO:0030145">
    <property type="term" value="F:manganese ion binding"/>
    <property type="evidence" value="ECO:0007669"/>
    <property type="project" value="InterPro"/>
</dbReference>
<evidence type="ECO:0000256" key="8">
    <source>
        <dbReference type="ARBA" id="ARBA00023211"/>
    </source>
</evidence>
<feature type="domain" description="Aminopeptidase P N-terminal" evidence="16">
    <location>
        <begin position="31"/>
        <end position="160"/>
    </location>
</feature>
<dbReference type="PANTHER" id="PTHR48480:SF2">
    <property type="entry name" value="PEPTIDASE D"/>
    <property type="match status" value="1"/>
</dbReference>
<evidence type="ECO:0000256" key="2">
    <source>
        <dbReference type="ARBA" id="ARBA00011738"/>
    </source>
</evidence>
<evidence type="ECO:0000313" key="17">
    <source>
        <dbReference type="EMBL" id="CAK0740891.1"/>
    </source>
</evidence>
<dbReference type="FunFam" id="3.90.230.10:FF:000002">
    <property type="entry name" value="Xaa-Pro aminopeptidase 3"/>
    <property type="match status" value="1"/>
</dbReference>
<dbReference type="InterPro" id="IPR000994">
    <property type="entry name" value="Pept_M24"/>
</dbReference>
<evidence type="ECO:0000256" key="10">
    <source>
        <dbReference type="ARBA" id="ARBA00044051"/>
    </source>
</evidence>